<proteinExistence type="inferred from homology"/>
<dbReference type="Pfam" id="PF13361">
    <property type="entry name" value="UvrD_C"/>
    <property type="match status" value="1"/>
</dbReference>
<dbReference type="PROSITE" id="PS51217">
    <property type="entry name" value="UVRD_HELICASE_CTER"/>
    <property type="match status" value="1"/>
</dbReference>
<dbReference type="GO" id="GO:0033202">
    <property type="term" value="C:DNA helicase complex"/>
    <property type="evidence" value="ECO:0007669"/>
    <property type="project" value="TreeGrafter"/>
</dbReference>
<dbReference type="GO" id="GO:0005829">
    <property type="term" value="C:cytosol"/>
    <property type="evidence" value="ECO:0007669"/>
    <property type="project" value="TreeGrafter"/>
</dbReference>
<dbReference type="AlphaFoldDB" id="A0A650EL51"/>
<evidence type="ECO:0000256" key="3">
    <source>
        <dbReference type="ARBA" id="ARBA00022801"/>
    </source>
</evidence>
<organism evidence="15">
    <name type="scientific">uncultured Helicobacter sp</name>
    <dbReference type="NCBI Taxonomy" id="175537"/>
    <lineage>
        <taxon>Bacteria</taxon>
        <taxon>Pseudomonadati</taxon>
        <taxon>Campylobacterota</taxon>
        <taxon>Epsilonproteobacteria</taxon>
        <taxon>Campylobacterales</taxon>
        <taxon>Helicobacteraceae</taxon>
        <taxon>Helicobacter</taxon>
        <taxon>environmental samples</taxon>
    </lineage>
</organism>
<reference evidence="15" key="1">
    <citation type="journal article" date="2020" name="J. ISSAAS">
        <title>Lactobacilli and other gastrointestinal microbiota of Peromyscus leucopus, reservoir host for agents of Lyme disease and other zoonoses in North America.</title>
        <authorList>
            <person name="Milovic A."/>
            <person name="Bassam K."/>
            <person name="Shao H."/>
            <person name="Chatzistamou I."/>
            <person name="Tufts D.M."/>
            <person name="Diuk-Wasser M."/>
            <person name="Barbour A.G."/>
        </authorList>
    </citation>
    <scope>NUCLEOTIDE SEQUENCE</scope>
    <source>
        <strain evidence="15">LL4</strain>
    </source>
</reference>
<feature type="domain" description="UvrD-like helicase ATP-binding" evidence="13">
    <location>
        <begin position="14"/>
        <end position="288"/>
    </location>
</feature>
<name>A0A650EL51_9HELI</name>
<dbReference type="GO" id="GO:0000725">
    <property type="term" value="P:recombinational repair"/>
    <property type="evidence" value="ECO:0007669"/>
    <property type="project" value="TreeGrafter"/>
</dbReference>
<dbReference type="Gene3D" id="1.10.10.160">
    <property type="match status" value="1"/>
</dbReference>
<dbReference type="GO" id="GO:0005524">
    <property type="term" value="F:ATP binding"/>
    <property type="evidence" value="ECO:0007669"/>
    <property type="project" value="UniProtKB-UniRule"/>
</dbReference>
<accession>A0A650EL51</accession>
<gene>
    <name evidence="15" type="ORF">Helico5904_1890</name>
</gene>
<dbReference type="EMBL" id="MN577569">
    <property type="protein sequence ID" value="QGT50517.1"/>
    <property type="molecule type" value="Genomic_DNA"/>
</dbReference>
<keyword evidence="3 12" id="KW-0378">Hydrolase</keyword>
<dbReference type="SUPFAM" id="SSF52540">
    <property type="entry name" value="P-loop containing nucleoside triphosphate hydrolases"/>
    <property type="match status" value="1"/>
</dbReference>
<keyword evidence="5 12" id="KW-0067">ATP-binding</keyword>
<dbReference type="Pfam" id="PF21196">
    <property type="entry name" value="PcrA_UvrD_tudor"/>
    <property type="match status" value="1"/>
</dbReference>
<dbReference type="InterPro" id="IPR014016">
    <property type="entry name" value="UvrD-like_ATP-bd"/>
</dbReference>
<dbReference type="PROSITE" id="PS51198">
    <property type="entry name" value="UVRD_HELICASE_ATP_BIND"/>
    <property type="match status" value="1"/>
</dbReference>
<dbReference type="Gene3D" id="3.40.50.300">
    <property type="entry name" value="P-loop containing nucleotide triphosphate hydrolases"/>
    <property type="match status" value="2"/>
</dbReference>
<dbReference type="Gene3D" id="1.10.486.10">
    <property type="entry name" value="PCRA, domain 4"/>
    <property type="match status" value="1"/>
</dbReference>
<evidence type="ECO:0000256" key="9">
    <source>
        <dbReference type="ARBA" id="ARBA00034808"/>
    </source>
</evidence>
<dbReference type="InterPro" id="IPR013986">
    <property type="entry name" value="DExx_box_DNA_helicase_dom_sf"/>
</dbReference>
<evidence type="ECO:0000256" key="5">
    <source>
        <dbReference type="ARBA" id="ARBA00022840"/>
    </source>
</evidence>
<dbReference type="InterPro" id="IPR027417">
    <property type="entry name" value="P-loop_NTPase"/>
</dbReference>
<evidence type="ECO:0000256" key="11">
    <source>
        <dbReference type="ARBA" id="ARBA00048988"/>
    </source>
</evidence>
<feature type="binding site" evidence="12">
    <location>
        <begin position="35"/>
        <end position="42"/>
    </location>
    <ligand>
        <name>ATP</name>
        <dbReference type="ChEBI" id="CHEBI:30616"/>
    </ligand>
</feature>
<evidence type="ECO:0000256" key="7">
    <source>
        <dbReference type="ARBA" id="ARBA00023235"/>
    </source>
</evidence>
<dbReference type="GO" id="GO:0043138">
    <property type="term" value="F:3'-5' DNA helicase activity"/>
    <property type="evidence" value="ECO:0007669"/>
    <property type="project" value="UniProtKB-EC"/>
</dbReference>
<dbReference type="GO" id="GO:0016887">
    <property type="term" value="F:ATP hydrolysis activity"/>
    <property type="evidence" value="ECO:0007669"/>
    <property type="project" value="RHEA"/>
</dbReference>
<feature type="domain" description="UvrD-like helicase C-terminal" evidence="14">
    <location>
        <begin position="289"/>
        <end position="557"/>
    </location>
</feature>
<comment type="catalytic activity">
    <reaction evidence="11">
        <text>ATP + H2O = ADP + phosphate + H(+)</text>
        <dbReference type="Rhea" id="RHEA:13065"/>
        <dbReference type="ChEBI" id="CHEBI:15377"/>
        <dbReference type="ChEBI" id="CHEBI:15378"/>
        <dbReference type="ChEBI" id="CHEBI:30616"/>
        <dbReference type="ChEBI" id="CHEBI:43474"/>
        <dbReference type="ChEBI" id="CHEBI:456216"/>
        <dbReference type="EC" id="5.6.2.4"/>
    </reaction>
</comment>
<evidence type="ECO:0000256" key="6">
    <source>
        <dbReference type="ARBA" id="ARBA00023125"/>
    </source>
</evidence>
<comment type="catalytic activity">
    <reaction evidence="8">
        <text>Couples ATP hydrolysis with the unwinding of duplex DNA by translocating in the 3'-5' direction.</text>
        <dbReference type="EC" id="5.6.2.4"/>
    </reaction>
</comment>
<dbReference type="PANTHER" id="PTHR11070:SF2">
    <property type="entry name" value="ATP-DEPENDENT DNA HELICASE SRS2"/>
    <property type="match status" value="1"/>
</dbReference>
<evidence type="ECO:0000256" key="4">
    <source>
        <dbReference type="ARBA" id="ARBA00022806"/>
    </source>
</evidence>
<dbReference type="PANTHER" id="PTHR11070">
    <property type="entry name" value="UVRD / RECB / PCRA DNA HELICASE FAMILY MEMBER"/>
    <property type="match status" value="1"/>
</dbReference>
<evidence type="ECO:0000259" key="14">
    <source>
        <dbReference type="PROSITE" id="PS51217"/>
    </source>
</evidence>
<dbReference type="EC" id="5.6.2.4" evidence="9"/>
<sequence length="699" mass="80455">MEEKIQNHIELALQQLNPAQREAAQHIDGAMLILAGAGSGKTKTLTTRLAYLIDEVGIPANSTLTLTFTNKAAQEMRDRALGLLEHSRSMPPPLLCTFHRFGLMFLRLYIDRLSRLSNFIVLDTEDKRAIIKDLSKKLPASQFDYYISNMKNASLSPEESKAYIANEKDALLHRIYQEYEAFLLSKNLLDFDDLLYLTFKILDTCEDIAQNISQKYQYIMVDEYQDTNEIQYKILKRLALTHQNLCVVGDDDQSIYGWRGANIHNILNFSKQFDNVKVVKLEENYRSSTQILDAANKLISHNHNRLGKILHSVKGEGEAVRVIENEDETSEAQKVAQEIRGLLDQGVKASEIAILFRVNALSRSIEEGLNRARIPYKLIGAMRFYERSEIKDLLSYLRLLVNLDDDFSFMRIVNRPKRGIGKITQNKLTALAQSLQKSCIACVQENPLETAQQIGEKNYQVIKEFIDQLLGWQILAKDRLEDLIEEMENNLHFEFSILDEVDREGNINEFYALFREYAMKNPRSHLEDFLNDLALSNATDEIEGEAVYCMSVHSAKGLEFQHLYIIGFEEGFFPLIRGEDEGDIEEERRLGYVAFTRAKDFLNISYAKSRFYRGKRERMRKSRFLKESSNMRDSHYYLDSNKESDADVKYCKGMKVQHKIFGIGIVQHIQGKGSQCQLQINFAGLERKILASFVQIVES</sequence>
<dbReference type="InterPro" id="IPR000212">
    <property type="entry name" value="DNA_helicase_UvrD/REP"/>
</dbReference>
<evidence type="ECO:0000259" key="13">
    <source>
        <dbReference type="PROSITE" id="PS51198"/>
    </source>
</evidence>
<keyword evidence="7" id="KW-0413">Isomerase</keyword>
<evidence type="ECO:0000313" key="15">
    <source>
        <dbReference type="EMBL" id="QGT50517.1"/>
    </source>
</evidence>
<evidence type="ECO:0000256" key="8">
    <source>
        <dbReference type="ARBA" id="ARBA00034617"/>
    </source>
</evidence>
<dbReference type="Pfam" id="PF00580">
    <property type="entry name" value="UvrD-helicase"/>
    <property type="match status" value="1"/>
</dbReference>
<evidence type="ECO:0000256" key="10">
    <source>
        <dbReference type="ARBA" id="ARBA00034923"/>
    </source>
</evidence>
<keyword evidence="6" id="KW-0238">DNA-binding</keyword>
<dbReference type="GO" id="GO:0003677">
    <property type="term" value="F:DNA binding"/>
    <property type="evidence" value="ECO:0007669"/>
    <property type="project" value="UniProtKB-KW"/>
</dbReference>
<dbReference type="InterPro" id="IPR014017">
    <property type="entry name" value="DNA_helicase_UvrD-like_C"/>
</dbReference>
<evidence type="ECO:0000256" key="1">
    <source>
        <dbReference type="ARBA" id="ARBA00009922"/>
    </source>
</evidence>
<keyword evidence="4 12" id="KW-0347">Helicase</keyword>
<evidence type="ECO:0000256" key="12">
    <source>
        <dbReference type="PROSITE-ProRule" id="PRU00560"/>
    </source>
</evidence>
<evidence type="ECO:0000256" key="2">
    <source>
        <dbReference type="ARBA" id="ARBA00022741"/>
    </source>
</evidence>
<dbReference type="CDD" id="cd17932">
    <property type="entry name" value="DEXQc_UvrD"/>
    <property type="match status" value="1"/>
</dbReference>
<protein>
    <recommendedName>
        <fullName evidence="9">DNA 3'-5' helicase</fullName>
        <ecNumber evidence="9">5.6.2.4</ecNumber>
    </recommendedName>
    <alternativeName>
        <fullName evidence="10">DNA 3'-5' helicase II</fullName>
    </alternativeName>
</protein>
<keyword evidence="2 12" id="KW-0547">Nucleotide-binding</keyword>
<comment type="similarity">
    <text evidence="1">Belongs to the helicase family. UvrD subfamily.</text>
</comment>